<keyword evidence="2" id="KW-1185">Reference proteome</keyword>
<organism evidence="1 2">
    <name type="scientific">Neophaeococcomyces mojaviensis</name>
    <dbReference type="NCBI Taxonomy" id="3383035"/>
    <lineage>
        <taxon>Eukaryota</taxon>
        <taxon>Fungi</taxon>
        <taxon>Dikarya</taxon>
        <taxon>Ascomycota</taxon>
        <taxon>Pezizomycotina</taxon>
        <taxon>Eurotiomycetes</taxon>
        <taxon>Chaetothyriomycetidae</taxon>
        <taxon>Chaetothyriales</taxon>
        <taxon>Chaetothyriales incertae sedis</taxon>
        <taxon>Neophaeococcomyces</taxon>
    </lineage>
</organism>
<proteinExistence type="predicted"/>
<protein>
    <submittedName>
        <fullName evidence="1">Uncharacterized protein</fullName>
    </submittedName>
</protein>
<name>A0ACC3AD44_9EURO</name>
<gene>
    <name evidence="1" type="ORF">H2198_002865</name>
</gene>
<accession>A0ACC3AD44</accession>
<dbReference type="Proteomes" id="UP001172386">
    <property type="component" value="Unassembled WGS sequence"/>
</dbReference>
<evidence type="ECO:0000313" key="2">
    <source>
        <dbReference type="Proteomes" id="UP001172386"/>
    </source>
</evidence>
<comment type="caution">
    <text evidence="1">The sequence shown here is derived from an EMBL/GenBank/DDBJ whole genome shotgun (WGS) entry which is preliminary data.</text>
</comment>
<evidence type="ECO:0000313" key="1">
    <source>
        <dbReference type="EMBL" id="KAJ9659975.1"/>
    </source>
</evidence>
<reference evidence="1" key="1">
    <citation type="submission" date="2022-10" db="EMBL/GenBank/DDBJ databases">
        <title>Culturing micro-colonial fungi from biological soil crusts in the Mojave desert and describing Neophaeococcomyces mojavensis, and introducing the new genera and species Taxawa tesnikishii.</title>
        <authorList>
            <person name="Kurbessoian T."/>
            <person name="Stajich J.E."/>
        </authorList>
    </citation>
    <scope>NUCLEOTIDE SEQUENCE</scope>
    <source>
        <strain evidence="1">JES_112</strain>
    </source>
</reference>
<sequence>MQIKPITKVGERAGEDRRRDVPVVIWIDAICINQKDVAERSAQVRIMAEIYQQAFQVVIWLGEHDPQSRRAFEWVRYAESRLPPAIRGMTLDQIMSGIELVKTAIRWWFEVIIFEGKVLVGIRETFDIFTQRRNWWTRKWIVQEFSLARHARLQCGNTQLDWDATMNVWNAISAVPPYFTQHSKGIGSGDTYMRPLDDCRRRIRKSKLSLGEVIDLCWHQKATDRRDNVYALLSLCFVSDRLDPDYMKTVVQVYEDATKELIANDQDLNSLCQRRRCIHSEAQKIATFPSWTVDIGREYYSGFGPQWYKTYETFSACDGAVHDPALLLSSKANELLVRAVQCDEVSSITTFFELTSSSSWENPDAMMRRAHAWWNDNRAFFDAEPKIAVKDIIETVRMEEDTTSGNLWSDRYETTWVDLTDLTSDLFAEPEICGYCDKMHGKQHSDDAELLILSLDNHFGCGWMLCRMSSGRLSWIPNTAEVGDRVFVVNGCNMPLVLKTLPTEPHHHPAYSLVGHCYVHGIMHGEWVRDGVAERAELIRLL</sequence>
<dbReference type="EMBL" id="JAPDRQ010000035">
    <property type="protein sequence ID" value="KAJ9659975.1"/>
    <property type="molecule type" value="Genomic_DNA"/>
</dbReference>